<feature type="transmembrane region" description="Helical" evidence="1">
    <location>
        <begin position="272"/>
        <end position="288"/>
    </location>
</feature>
<gene>
    <name evidence="2" type="ORF">BHW43_02005</name>
</gene>
<organism evidence="2 3">
    <name type="scientific">Phascolarctobacterium succinatutens</name>
    <dbReference type="NCBI Taxonomy" id="626940"/>
    <lineage>
        <taxon>Bacteria</taxon>
        <taxon>Bacillati</taxon>
        <taxon>Bacillota</taxon>
        <taxon>Negativicutes</taxon>
        <taxon>Acidaminococcales</taxon>
        <taxon>Acidaminococcaceae</taxon>
        <taxon>Phascolarctobacterium</taxon>
    </lineage>
</organism>
<sequence length="293" mass="31992">MSKKSNKYAGDQPAAYDPTGVSEYLGLGRPIDFDKKPVRIAMMCAVAISVVVTLWKCSTGMDSGAAVVSALGYALSFLFSYMLALELDPDRQLGGFIGGGLTLIATYFMGEGNILVMLWLLFILRMLNRSSGDRHRLIDNVIMIGSAAWLGLQGLWVFPLLTGAAYILESQIQAGYFRSLYLAGISLACLIFAKYDTVANELSMSNIIIMALAFILFLPEIRVADYVKSKGDKNGKRLLPKRLQTMQGYFCMMLFSLTFLHGNAIVPSLMPAVGAAAGCGIYLFVALLKHEVF</sequence>
<evidence type="ECO:0000313" key="2">
    <source>
        <dbReference type="EMBL" id="OLA39124.1"/>
    </source>
</evidence>
<feature type="transmembrane region" description="Helical" evidence="1">
    <location>
        <begin position="175"/>
        <end position="195"/>
    </location>
</feature>
<accession>A0A1Q6R9Q8</accession>
<evidence type="ECO:0000313" key="3">
    <source>
        <dbReference type="Proteomes" id="UP000186777"/>
    </source>
</evidence>
<proteinExistence type="predicted"/>
<keyword evidence="1" id="KW-0812">Transmembrane</keyword>
<name>A0A1Q6R9Q8_9FIRM</name>
<dbReference type="STRING" id="626940.BHW43_02005"/>
<feature type="transmembrane region" description="Helical" evidence="1">
    <location>
        <begin position="207"/>
        <end position="227"/>
    </location>
</feature>
<feature type="transmembrane region" description="Helical" evidence="1">
    <location>
        <begin position="96"/>
        <end position="122"/>
    </location>
</feature>
<reference evidence="2 3" key="1">
    <citation type="journal article" date="2016" name="Nat. Biotechnol.">
        <title>Measurement of bacterial replication rates in microbial communities.</title>
        <authorList>
            <person name="Brown C.T."/>
            <person name="Olm M.R."/>
            <person name="Thomas B.C."/>
            <person name="Banfield J.F."/>
        </authorList>
    </citation>
    <scope>NUCLEOTIDE SEQUENCE [LARGE SCALE GENOMIC DNA]</scope>
    <source>
        <strain evidence="2">46_33</strain>
    </source>
</reference>
<dbReference type="EMBL" id="MNTG01000002">
    <property type="protein sequence ID" value="OLA39124.1"/>
    <property type="molecule type" value="Genomic_DNA"/>
</dbReference>
<evidence type="ECO:0000256" key="1">
    <source>
        <dbReference type="SAM" id="Phobius"/>
    </source>
</evidence>
<feature type="transmembrane region" description="Helical" evidence="1">
    <location>
        <begin position="67"/>
        <end position="84"/>
    </location>
</feature>
<keyword evidence="1" id="KW-0472">Membrane</keyword>
<dbReference type="Proteomes" id="UP000186777">
    <property type="component" value="Unassembled WGS sequence"/>
</dbReference>
<feature type="transmembrane region" description="Helical" evidence="1">
    <location>
        <begin position="142"/>
        <end position="168"/>
    </location>
</feature>
<comment type="caution">
    <text evidence="2">The sequence shown here is derived from an EMBL/GenBank/DDBJ whole genome shotgun (WGS) entry which is preliminary data.</text>
</comment>
<dbReference type="AlphaFoldDB" id="A0A1Q6R9Q8"/>
<dbReference type="RefSeq" id="WP_298883129.1">
    <property type="nucleotide sequence ID" value="NZ_CAMQNL010000004.1"/>
</dbReference>
<protein>
    <submittedName>
        <fullName evidence="2">Uncharacterized protein</fullName>
    </submittedName>
</protein>
<keyword evidence="1" id="KW-1133">Transmembrane helix</keyword>